<organism evidence="2 3">
    <name type="scientific">Salinarimonas ramus</name>
    <dbReference type="NCBI Taxonomy" id="690164"/>
    <lineage>
        <taxon>Bacteria</taxon>
        <taxon>Pseudomonadati</taxon>
        <taxon>Pseudomonadota</taxon>
        <taxon>Alphaproteobacteria</taxon>
        <taxon>Hyphomicrobiales</taxon>
        <taxon>Salinarimonadaceae</taxon>
        <taxon>Salinarimonas</taxon>
    </lineage>
</organism>
<proteinExistence type="predicted"/>
<dbReference type="EMBL" id="BMMF01000004">
    <property type="protein sequence ID" value="GGK28928.1"/>
    <property type="molecule type" value="Genomic_DNA"/>
</dbReference>
<feature type="compositionally biased region" description="Basic and acidic residues" evidence="1">
    <location>
        <begin position="47"/>
        <end position="56"/>
    </location>
</feature>
<dbReference type="AlphaFoldDB" id="A0A917Q5F7"/>
<comment type="caution">
    <text evidence="2">The sequence shown here is derived from an EMBL/GenBank/DDBJ whole genome shotgun (WGS) entry which is preliminary data.</text>
</comment>
<keyword evidence="3" id="KW-1185">Reference proteome</keyword>
<protein>
    <submittedName>
        <fullName evidence="2">Uncharacterized protein</fullName>
    </submittedName>
</protein>
<reference evidence="2 3" key="1">
    <citation type="journal article" date="2014" name="Int. J. Syst. Evol. Microbiol.">
        <title>Complete genome sequence of Corynebacterium casei LMG S-19264T (=DSM 44701T), isolated from a smear-ripened cheese.</title>
        <authorList>
            <consortium name="US DOE Joint Genome Institute (JGI-PGF)"/>
            <person name="Walter F."/>
            <person name="Albersmeier A."/>
            <person name="Kalinowski J."/>
            <person name="Ruckert C."/>
        </authorList>
    </citation>
    <scope>NUCLEOTIDE SEQUENCE [LARGE SCALE GENOMIC DNA]</scope>
    <source>
        <strain evidence="2 3">CGMCC 1.9161</strain>
    </source>
</reference>
<evidence type="ECO:0000313" key="3">
    <source>
        <dbReference type="Proteomes" id="UP000600449"/>
    </source>
</evidence>
<accession>A0A917Q5F7</accession>
<evidence type="ECO:0000313" key="2">
    <source>
        <dbReference type="EMBL" id="GGK28928.1"/>
    </source>
</evidence>
<sequence length="72" mass="8078">MAAKRPRGGVRKRVCAAPGAPLRLRRTRLAARPIHLAAARRSTFPYREGEGRDRGRARTVSRPQPPIWHSEA</sequence>
<feature type="region of interest" description="Disordered" evidence="1">
    <location>
        <begin position="40"/>
        <end position="72"/>
    </location>
</feature>
<gene>
    <name evidence="2" type="ORF">GCM10011322_14180</name>
</gene>
<name>A0A917Q5F7_9HYPH</name>
<dbReference type="Proteomes" id="UP000600449">
    <property type="component" value="Unassembled WGS sequence"/>
</dbReference>
<evidence type="ECO:0000256" key="1">
    <source>
        <dbReference type="SAM" id="MobiDB-lite"/>
    </source>
</evidence>